<organism evidence="1 2">
    <name type="scientific">Candidatus Collierbacteria bacterium GW2011_GWA2_42_17</name>
    <dbReference type="NCBI Taxonomy" id="1618378"/>
    <lineage>
        <taxon>Bacteria</taxon>
        <taxon>Candidatus Collieribacteriota</taxon>
    </lineage>
</organism>
<comment type="caution">
    <text evidence="1">The sequence shown here is derived from an EMBL/GenBank/DDBJ whole genome shotgun (WGS) entry which is preliminary data.</text>
</comment>
<dbReference type="Proteomes" id="UP000033854">
    <property type="component" value="Unassembled WGS sequence"/>
</dbReference>
<evidence type="ECO:0000313" key="2">
    <source>
        <dbReference type="Proteomes" id="UP000033854"/>
    </source>
</evidence>
<accession>A0A0G1C0L0</accession>
<name>A0A0G1C0L0_9BACT</name>
<dbReference type="EMBL" id="LCDA01000002">
    <property type="protein sequence ID" value="KKS43168.1"/>
    <property type="molecule type" value="Genomic_DNA"/>
</dbReference>
<dbReference type="AlphaFoldDB" id="A0A0G1C0L0"/>
<proteinExistence type="predicted"/>
<sequence length="109" mass="12293">MSEKITISSVEDGKRVADRIVEMLRGKAFDVVNCHSVFNRNVTVLEKVRVRCGPVVVIGSLVKIPMYPYRSLCFDIKESPVVVFESDRQIVISRKLSAKDTLVKVILIN</sequence>
<protein>
    <submittedName>
        <fullName evidence="1">Uncharacterized protein</fullName>
    </submittedName>
</protein>
<evidence type="ECO:0000313" key="1">
    <source>
        <dbReference type="EMBL" id="KKS43168.1"/>
    </source>
</evidence>
<reference evidence="1 2" key="1">
    <citation type="journal article" date="2015" name="Nature">
        <title>rRNA introns, odd ribosomes, and small enigmatic genomes across a large radiation of phyla.</title>
        <authorList>
            <person name="Brown C.T."/>
            <person name="Hug L.A."/>
            <person name="Thomas B.C."/>
            <person name="Sharon I."/>
            <person name="Castelle C.J."/>
            <person name="Singh A."/>
            <person name="Wilkins M.J."/>
            <person name="Williams K.H."/>
            <person name="Banfield J.F."/>
        </authorList>
    </citation>
    <scope>NUCLEOTIDE SEQUENCE [LARGE SCALE GENOMIC DNA]</scope>
</reference>
<gene>
    <name evidence="1" type="ORF">UV06_C0002G0070</name>
</gene>